<comment type="caution">
    <text evidence="2">The sequence shown here is derived from an EMBL/GenBank/DDBJ whole genome shotgun (WGS) entry which is preliminary data.</text>
</comment>
<name>A0AAN6UHD6_9PEZI</name>
<dbReference type="InterPro" id="IPR029033">
    <property type="entry name" value="His_PPase_superfam"/>
</dbReference>
<keyword evidence="1" id="KW-0812">Transmembrane</keyword>
<evidence type="ECO:0000313" key="2">
    <source>
        <dbReference type="EMBL" id="KAK4133047.1"/>
    </source>
</evidence>
<reference evidence="2" key="1">
    <citation type="journal article" date="2023" name="Mol. Phylogenet. Evol.">
        <title>Genome-scale phylogeny and comparative genomics of the fungal order Sordariales.</title>
        <authorList>
            <person name="Hensen N."/>
            <person name="Bonometti L."/>
            <person name="Westerberg I."/>
            <person name="Brannstrom I.O."/>
            <person name="Guillou S."/>
            <person name="Cros-Aarteil S."/>
            <person name="Calhoun S."/>
            <person name="Haridas S."/>
            <person name="Kuo A."/>
            <person name="Mondo S."/>
            <person name="Pangilinan J."/>
            <person name="Riley R."/>
            <person name="LaButti K."/>
            <person name="Andreopoulos B."/>
            <person name="Lipzen A."/>
            <person name="Chen C."/>
            <person name="Yan M."/>
            <person name="Daum C."/>
            <person name="Ng V."/>
            <person name="Clum A."/>
            <person name="Steindorff A."/>
            <person name="Ohm R.A."/>
            <person name="Martin F."/>
            <person name="Silar P."/>
            <person name="Natvig D.O."/>
            <person name="Lalanne C."/>
            <person name="Gautier V."/>
            <person name="Ament-Velasquez S.L."/>
            <person name="Kruys A."/>
            <person name="Hutchinson M.I."/>
            <person name="Powell A.J."/>
            <person name="Barry K."/>
            <person name="Miller A.N."/>
            <person name="Grigoriev I.V."/>
            <person name="Debuchy R."/>
            <person name="Gladieux P."/>
            <person name="Hiltunen Thoren M."/>
            <person name="Johannesson H."/>
        </authorList>
    </citation>
    <scope>NUCLEOTIDE SEQUENCE</scope>
    <source>
        <strain evidence="2">CBS 123565</strain>
    </source>
</reference>
<dbReference type="PANTHER" id="PTHR11567">
    <property type="entry name" value="ACID PHOSPHATASE-RELATED"/>
    <property type="match status" value="1"/>
</dbReference>
<dbReference type="EMBL" id="MU853414">
    <property type="protein sequence ID" value="KAK4133047.1"/>
    <property type="molecule type" value="Genomic_DNA"/>
</dbReference>
<sequence>MRDQGAAFRNRYLTGSSHGDRMPIDVESINGSHLGVASSANSYTTESAAAFVQGFHPRLPVANGSVLNDSHRVYEHPDTRIIYTCLDQDSIWIQGGAGCRKHEDSLLDFERDYAVSSFDRDHKAFYQSLWDRVFCEAFPRARTNFYNAYDLYDYAAFRWNHDNETRSLMTAGELARLRLLASTEQRLRHANLSHSEGTDGDQTHAIAGRTLAGRVVHLFSQNIDSRGERNKLSLVFTSHEPFLAFFALADLSASSGLFTQLPHHGATMTFELFSTARHSNETAYPATDALRARFLYRNSTNPRTPFETHPIFGHADSCMPFARFKTAMSDVGVGDAATWCRVCASRSCFCGTLGDLPRGANLLIVLLVAGAVVLILSAIVLI</sequence>
<protein>
    <submittedName>
        <fullName evidence="2">Phosphoglycerate mutase-like protein</fullName>
    </submittedName>
</protein>
<dbReference type="Proteomes" id="UP001304895">
    <property type="component" value="Unassembled WGS sequence"/>
</dbReference>
<accession>A0AAN6UHD6</accession>
<dbReference type="InterPro" id="IPR050645">
    <property type="entry name" value="Histidine_acid_phosphatase"/>
</dbReference>
<dbReference type="SUPFAM" id="SSF53254">
    <property type="entry name" value="Phosphoglycerate mutase-like"/>
    <property type="match status" value="1"/>
</dbReference>
<keyword evidence="1" id="KW-1133">Transmembrane helix</keyword>
<reference evidence="2" key="2">
    <citation type="submission" date="2023-05" db="EMBL/GenBank/DDBJ databases">
        <authorList>
            <consortium name="Lawrence Berkeley National Laboratory"/>
            <person name="Steindorff A."/>
            <person name="Hensen N."/>
            <person name="Bonometti L."/>
            <person name="Westerberg I."/>
            <person name="Brannstrom I.O."/>
            <person name="Guillou S."/>
            <person name="Cros-Aarteil S."/>
            <person name="Calhoun S."/>
            <person name="Haridas S."/>
            <person name="Kuo A."/>
            <person name="Mondo S."/>
            <person name="Pangilinan J."/>
            <person name="Riley R."/>
            <person name="Labutti K."/>
            <person name="Andreopoulos B."/>
            <person name="Lipzen A."/>
            <person name="Chen C."/>
            <person name="Yanf M."/>
            <person name="Daum C."/>
            <person name="Ng V."/>
            <person name="Clum A."/>
            <person name="Ohm R."/>
            <person name="Martin F."/>
            <person name="Silar P."/>
            <person name="Natvig D."/>
            <person name="Lalanne C."/>
            <person name="Gautier V."/>
            <person name="Ament-Velasquez S.L."/>
            <person name="Kruys A."/>
            <person name="Hutchinson M.I."/>
            <person name="Powell A.J."/>
            <person name="Barry K."/>
            <person name="Miller A.N."/>
            <person name="Grigoriev I.V."/>
            <person name="Debuchy R."/>
            <person name="Gladieux P."/>
            <person name="Thoren M.H."/>
            <person name="Johannesson H."/>
        </authorList>
    </citation>
    <scope>NUCLEOTIDE SEQUENCE</scope>
    <source>
        <strain evidence="2">CBS 123565</strain>
    </source>
</reference>
<dbReference type="AlphaFoldDB" id="A0AAN6UHD6"/>
<keyword evidence="1" id="KW-0472">Membrane</keyword>
<evidence type="ECO:0000313" key="3">
    <source>
        <dbReference type="Proteomes" id="UP001304895"/>
    </source>
</evidence>
<organism evidence="2 3">
    <name type="scientific">Trichocladium antarcticum</name>
    <dbReference type="NCBI Taxonomy" id="1450529"/>
    <lineage>
        <taxon>Eukaryota</taxon>
        <taxon>Fungi</taxon>
        <taxon>Dikarya</taxon>
        <taxon>Ascomycota</taxon>
        <taxon>Pezizomycotina</taxon>
        <taxon>Sordariomycetes</taxon>
        <taxon>Sordariomycetidae</taxon>
        <taxon>Sordariales</taxon>
        <taxon>Chaetomiaceae</taxon>
        <taxon>Trichocladium</taxon>
    </lineage>
</organism>
<dbReference type="Gene3D" id="3.40.50.1240">
    <property type="entry name" value="Phosphoglycerate mutase-like"/>
    <property type="match status" value="1"/>
</dbReference>
<dbReference type="PANTHER" id="PTHR11567:SF127">
    <property type="entry name" value="HISTIDINE ACID PHOSPHATASE"/>
    <property type="match status" value="1"/>
</dbReference>
<dbReference type="GO" id="GO:0016791">
    <property type="term" value="F:phosphatase activity"/>
    <property type="evidence" value="ECO:0007669"/>
    <property type="project" value="TreeGrafter"/>
</dbReference>
<keyword evidence="3" id="KW-1185">Reference proteome</keyword>
<evidence type="ECO:0000256" key="1">
    <source>
        <dbReference type="SAM" id="Phobius"/>
    </source>
</evidence>
<proteinExistence type="predicted"/>
<gene>
    <name evidence="2" type="ORF">BT67DRAFT_384041</name>
</gene>
<feature type="transmembrane region" description="Helical" evidence="1">
    <location>
        <begin position="362"/>
        <end position="381"/>
    </location>
</feature>